<dbReference type="GO" id="GO:0008171">
    <property type="term" value="F:O-methyltransferase activity"/>
    <property type="evidence" value="ECO:0007669"/>
    <property type="project" value="InterPro"/>
</dbReference>
<protein>
    <recommendedName>
        <fullName evidence="8">O-methyltransferase</fullName>
    </recommendedName>
</protein>
<dbReference type="SUPFAM" id="SSF53335">
    <property type="entry name" value="S-adenosyl-L-methionine-dependent methyltransferases"/>
    <property type="match status" value="1"/>
</dbReference>
<evidence type="ECO:0000259" key="5">
    <source>
        <dbReference type="Pfam" id="PF08100"/>
    </source>
</evidence>
<dbReference type="EMBL" id="JADBEM010000001">
    <property type="protein sequence ID" value="MBE1604916.1"/>
    <property type="molecule type" value="Genomic_DNA"/>
</dbReference>
<keyword evidence="7" id="KW-1185">Reference proteome</keyword>
<dbReference type="GO" id="GO:0046983">
    <property type="term" value="F:protein dimerization activity"/>
    <property type="evidence" value="ECO:0007669"/>
    <property type="project" value="InterPro"/>
</dbReference>
<dbReference type="InterPro" id="IPR036388">
    <property type="entry name" value="WH-like_DNA-bd_sf"/>
</dbReference>
<evidence type="ECO:0000313" key="6">
    <source>
        <dbReference type="EMBL" id="MBE1604916.1"/>
    </source>
</evidence>
<dbReference type="PANTHER" id="PTHR43712:SF2">
    <property type="entry name" value="O-METHYLTRANSFERASE CICE"/>
    <property type="match status" value="1"/>
</dbReference>
<keyword evidence="3" id="KW-0949">S-adenosyl-L-methionine</keyword>
<dbReference type="Pfam" id="PF00891">
    <property type="entry name" value="Methyltransf_2"/>
    <property type="match status" value="1"/>
</dbReference>
<dbReference type="PANTHER" id="PTHR43712">
    <property type="entry name" value="PUTATIVE (AFU_ORTHOLOGUE AFUA_4G14580)-RELATED"/>
    <property type="match status" value="1"/>
</dbReference>
<dbReference type="AlphaFoldDB" id="A0A927MRB2"/>
<dbReference type="InterPro" id="IPR012967">
    <property type="entry name" value="COMT_dimerisation"/>
</dbReference>
<evidence type="ECO:0000259" key="4">
    <source>
        <dbReference type="Pfam" id="PF00891"/>
    </source>
</evidence>
<evidence type="ECO:0000256" key="2">
    <source>
        <dbReference type="ARBA" id="ARBA00022679"/>
    </source>
</evidence>
<sequence>MKPSRMPASTGSQETGVVANAGMHPEDAERVLAMLDLVRASTAAHAFAVVLPPSGADVVQALARHCRFAHGALLVFPEDHDAVLSFLGTLDVTADGRKSSVVVRDRLARRLHMPAGELEVGILHCATTCADGRQRELELFVLERQAMRGVSGLDQLVASERLHWHETHLAFELWACDEVVLRGVYDTLVGTGGMSPDGGGYNQHLNVTVLYFAAEGRTSQGWPRRLELTVPGEHGAILAAHLGRPELVPDRPARDLLRLMTGAWRTQAVAAFAELGVADHLLDGLTSTTELAAATGTEADNLSRLMRYLASEGVLTQDQDGSYALTEVGELLAGGVNGSLRDLALLYGGAFYHSFEALAHTIRTGESAFLKMFGEAPFDYFAHHPDHARLFERGMAAGSSFLTAVPAALDLTTVRVVVDVAGANGRLLSEILRAAPGARGVLFDRPHVIEAAPEVLAGLGCADRCDLVAGDFFADPVPSGADLYLLSRILHDWDDDRCAVILANIRAGITPGTRLAVVERPVPATDSDSLAFSYDVHMMVNNLGGRERTVAEYRALLHAAGFELDAEHPLPLDMAVLLARAV</sequence>
<dbReference type="Gene3D" id="1.10.10.10">
    <property type="entry name" value="Winged helix-like DNA-binding domain superfamily/Winged helix DNA-binding domain"/>
    <property type="match status" value="1"/>
</dbReference>
<dbReference type="InterPro" id="IPR016461">
    <property type="entry name" value="COMT-like"/>
</dbReference>
<dbReference type="RefSeq" id="WP_192749348.1">
    <property type="nucleotide sequence ID" value="NZ_BAABJL010000002.1"/>
</dbReference>
<dbReference type="InterPro" id="IPR029063">
    <property type="entry name" value="SAM-dependent_MTases_sf"/>
</dbReference>
<keyword evidence="2" id="KW-0808">Transferase</keyword>
<comment type="caution">
    <text evidence="6">The sequence shown here is derived from an EMBL/GenBank/DDBJ whole genome shotgun (WGS) entry which is preliminary data.</text>
</comment>
<dbReference type="InterPro" id="IPR036390">
    <property type="entry name" value="WH_DNA-bd_sf"/>
</dbReference>
<dbReference type="GO" id="GO:0032259">
    <property type="term" value="P:methylation"/>
    <property type="evidence" value="ECO:0007669"/>
    <property type="project" value="UniProtKB-KW"/>
</dbReference>
<gene>
    <name evidence="6" type="ORF">HEB94_001764</name>
</gene>
<evidence type="ECO:0000256" key="3">
    <source>
        <dbReference type="ARBA" id="ARBA00022691"/>
    </source>
</evidence>
<keyword evidence="1" id="KW-0489">Methyltransferase</keyword>
<evidence type="ECO:0008006" key="8">
    <source>
        <dbReference type="Google" id="ProtNLM"/>
    </source>
</evidence>
<evidence type="ECO:0000256" key="1">
    <source>
        <dbReference type="ARBA" id="ARBA00022603"/>
    </source>
</evidence>
<name>A0A927MRB2_9ACTN</name>
<proteinExistence type="predicted"/>
<organism evidence="6 7">
    <name type="scientific">Actinopolymorpha pittospori</name>
    <dbReference type="NCBI Taxonomy" id="648752"/>
    <lineage>
        <taxon>Bacteria</taxon>
        <taxon>Bacillati</taxon>
        <taxon>Actinomycetota</taxon>
        <taxon>Actinomycetes</taxon>
        <taxon>Propionibacteriales</taxon>
        <taxon>Actinopolymorphaceae</taxon>
        <taxon>Actinopolymorpha</taxon>
    </lineage>
</organism>
<reference evidence="6" key="1">
    <citation type="submission" date="2020-10" db="EMBL/GenBank/DDBJ databases">
        <title>Sequencing the genomes of 1000 actinobacteria strains.</title>
        <authorList>
            <person name="Klenk H.-P."/>
        </authorList>
    </citation>
    <scope>NUCLEOTIDE SEQUENCE</scope>
    <source>
        <strain evidence="6">DSM 45354</strain>
    </source>
</reference>
<dbReference type="SUPFAM" id="SSF46785">
    <property type="entry name" value="Winged helix' DNA-binding domain"/>
    <property type="match status" value="1"/>
</dbReference>
<dbReference type="PROSITE" id="PS51683">
    <property type="entry name" value="SAM_OMT_II"/>
    <property type="match status" value="1"/>
</dbReference>
<dbReference type="Gene3D" id="1.10.287.1350">
    <property type="match status" value="1"/>
</dbReference>
<feature type="domain" description="O-methyltransferase dimerisation" evidence="5">
    <location>
        <begin position="258"/>
        <end position="333"/>
    </location>
</feature>
<dbReference type="Gene3D" id="3.40.50.150">
    <property type="entry name" value="Vaccinia Virus protein VP39"/>
    <property type="match status" value="1"/>
</dbReference>
<evidence type="ECO:0000313" key="7">
    <source>
        <dbReference type="Proteomes" id="UP000638648"/>
    </source>
</evidence>
<feature type="domain" description="O-methyltransferase C-terminal" evidence="4">
    <location>
        <begin position="355"/>
        <end position="563"/>
    </location>
</feature>
<dbReference type="InterPro" id="IPR001077">
    <property type="entry name" value="COMT_C"/>
</dbReference>
<dbReference type="Proteomes" id="UP000638648">
    <property type="component" value="Unassembled WGS sequence"/>
</dbReference>
<dbReference type="Pfam" id="PF08100">
    <property type="entry name" value="Dimerisation"/>
    <property type="match status" value="1"/>
</dbReference>
<accession>A0A927MRB2</accession>